<reference evidence="3 4" key="1">
    <citation type="submission" date="2022-05" db="EMBL/GenBank/DDBJ databases">
        <authorList>
            <consortium name="Genoscope - CEA"/>
            <person name="William W."/>
        </authorList>
    </citation>
    <scope>NUCLEOTIDE SEQUENCE [LARGE SCALE GENOMIC DNA]</scope>
</reference>
<feature type="region of interest" description="Disordered" evidence="2">
    <location>
        <begin position="1"/>
        <end position="65"/>
    </location>
</feature>
<organism evidence="3 4">
    <name type="scientific">Porites lobata</name>
    <dbReference type="NCBI Taxonomy" id="104759"/>
    <lineage>
        <taxon>Eukaryota</taxon>
        <taxon>Metazoa</taxon>
        <taxon>Cnidaria</taxon>
        <taxon>Anthozoa</taxon>
        <taxon>Hexacorallia</taxon>
        <taxon>Scleractinia</taxon>
        <taxon>Fungiina</taxon>
        <taxon>Poritidae</taxon>
        <taxon>Porites</taxon>
    </lineage>
</organism>
<proteinExistence type="predicted"/>
<name>A0ABN8RG48_9CNID</name>
<feature type="compositionally biased region" description="Acidic residues" evidence="2">
    <location>
        <begin position="24"/>
        <end position="33"/>
    </location>
</feature>
<evidence type="ECO:0000256" key="1">
    <source>
        <dbReference type="SAM" id="Coils"/>
    </source>
</evidence>
<dbReference type="EMBL" id="CALNXK010000230">
    <property type="protein sequence ID" value="CAH3177778.1"/>
    <property type="molecule type" value="Genomic_DNA"/>
</dbReference>
<evidence type="ECO:0000313" key="3">
    <source>
        <dbReference type="EMBL" id="CAH3177778.1"/>
    </source>
</evidence>
<comment type="caution">
    <text evidence="3">The sequence shown here is derived from an EMBL/GenBank/DDBJ whole genome shotgun (WGS) entry which is preliminary data.</text>
</comment>
<dbReference type="Proteomes" id="UP001159405">
    <property type="component" value="Unassembled WGS sequence"/>
</dbReference>
<accession>A0ABN8RG48</accession>
<feature type="compositionally biased region" description="Basic and acidic residues" evidence="2">
    <location>
        <begin position="34"/>
        <end position="57"/>
    </location>
</feature>
<evidence type="ECO:0000313" key="4">
    <source>
        <dbReference type="Proteomes" id="UP001159405"/>
    </source>
</evidence>
<keyword evidence="4" id="KW-1185">Reference proteome</keyword>
<evidence type="ECO:0000256" key="2">
    <source>
        <dbReference type="SAM" id="MobiDB-lite"/>
    </source>
</evidence>
<protein>
    <submittedName>
        <fullName evidence="3">Uncharacterized protein</fullName>
    </submittedName>
</protein>
<sequence>MDQICGHRNTSSPACLIDSGLADEGADLESETGDDSKIGSDDEMASVHDEEQSKDTNDVSTEGCSELTKRKLELEEEELKHHVKKSKVSKKERKTKLEKSIAVFKDAAEREMDMLMKLEQMRHKEMLEHEIRLKELDNERRREERQHELMLLNLLNNNRNPYPPQMMDFYKGNNSGPSGSESSYFEL</sequence>
<keyword evidence="1" id="KW-0175">Coiled coil</keyword>
<feature type="coiled-coil region" evidence="1">
    <location>
        <begin position="124"/>
        <end position="153"/>
    </location>
</feature>
<gene>
    <name evidence="3" type="ORF">PLOB_00019971</name>
</gene>